<protein>
    <submittedName>
        <fullName evidence="1">Uncharacterized protein</fullName>
    </submittedName>
</protein>
<reference evidence="1" key="1">
    <citation type="submission" date="2020-08" db="EMBL/GenBank/DDBJ databases">
        <title>Multicomponent nature underlies the extraordinary mechanical properties of spider dragline silk.</title>
        <authorList>
            <person name="Kono N."/>
            <person name="Nakamura H."/>
            <person name="Mori M."/>
            <person name="Yoshida Y."/>
            <person name="Ohtoshi R."/>
            <person name="Malay A.D."/>
            <person name="Moran D.A.P."/>
            <person name="Tomita M."/>
            <person name="Numata K."/>
            <person name="Arakawa K."/>
        </authorList>
    </citation>
    <scope>NUCLEOTIDE SEQUENCE</scope>
</reference>
<evidence type="ECO:0000313" key="1">
    <source>
        <dbReference type="EMBL" id="GFT24790.1"/>
    </source>
</evidence>
<proteinExistence type="predicted"/>
<dbReference type="AlphaFoldDB" id="A0A8X6NPY4"/>
<comment type="caution">
    <text evidence="1">The sequence shown here is derived from an EMBL/GenBank/DDBJ whole genome shotgun (WGS) entry which is preliminary data.</text>
</comment>
<dbReference type="Proteomes" id="UP000887013">
    <property type="component" value="Unassembled WGS sequence"/>
</dbReference>
<evidence type="ECO:0000313" key="2">
    <source>
        <dbReference type="Proteomes" id="UP000887013"/>
    </source>
</evidence>
<organism evidence="1 2">
    <name type="scientific">Nephila pilipes</name>
    <name type="common">Giant wood spider</name>
    <name type="synonym">Nephila maculata</name>
    <dbReference type="NCBI Taxonomy" id="299642"/>
    <lineage>
        <taxon>Eukaryota</taxon>
        <taxon>Metazoa</taxon>
        <taxon>Ecdysozoa</taxon>
        <taxon>Arthropoda</taxon>
        <taxon>Chelicerata</taxon>
        <taxon>Arachnida</taxon>
        <taxon>Araneae</taxon>
        <taxon>Araneomorphae</taxon>
        <taxon>Entelegynae</taxon>
        <taxon>Araneoidea</taxon>
        <taxon>Nephilidae</taxon>
        <taxon>Nephila</taxon>
    </lineage>
</organism>
<dbReference type="EMBL" id="BMAW01106519">
    <property type="protein sequence ID" value="GFT24790.1"/>
    <property type="molecule type" value="Genomic_DNA"/>
</dbReference>
<accession>A0A8X6NPY4</accession>
<keyword evidence="2" id="KW-1185">Reference proteome</keyword>
<name>A0A8X6NPY4_NEPPI</name>
<gene>
    <name evidence="1" type="ORF">NPIL_302771</name>
</gene>
<sequence>MTRNSWSIFSLGRDFGSLYENGIKRSTPSVETSRDAEAAKAQTNTVFPQRDGERLLEKARLIGVRFHACGYNNQYGPLL</sequence>